<feature type="compositionally biased region" description="Acidic residues" evidence="1">
    <location>
        <begin position="161"/>
        <end position="171"/>
    </location>
</feature>
<organism evidence="2 3">
    <name type="scientific">Lautropia mirabilis ATCC 51599</name>
    <dbReference type="NCBI Taxonomy" id="887898"/>
    <lineage>
        <taxon>Bacteria</taxon>
        <taxon>Pseudomonadati</taxon>
        <taxon>Pseudomonadota</taxon>
        <taxon>Betaproteobacteria</taxon>
        <taxon>Burkholderiales</taxon>
        <taxon>Burkholderiaceae</taxon>
        <taxon>Lautropia</taxon>
    </lineage>
</organism>
<dbReference type="AlphaFoldDB" id="E7RVT9"/>
<dbReference type="RefSeq" id="WP_005673097.1">
    <property type="nucleotide sequence ID" value="NZ_CP146288.1"/>
</dbReference>
<dbReference type="HOGENOM" id="CLU_1439453_0_0_4"/>
<name>E7RVT9_9BURK</name>
<comment type="caution">
    <text evidence="2">The sequence shown here is derived from an EMBL/GenBank/DDBJ whole genome shotgun (WGS) entry which is preliminary data.</text>
</comment>
<evidence type="ECO:0000256" key="1">
    <source>
        <dbReference type="SAM" id="MobiDB-lite"/>
    </source>
</evidence>
<evidence type="ECO:0000313" key="3">
    <source>
        <dbReference type="Proteomes" id="UP000011021"/>
    </source>
</evidence>
<evidence type="ECO:0000313" key="2">
    <source>
        <dbReference type="EMBL" id="EFV95422.1"/>
    </source>
</evidence>
<feature type="region of interest" description="Disordered" evidence="1">
    <location>
        <begin position="161"/>
        <end position="188"/>
    </location>
</feature>
<dbReference type="EMBL" id="AEQP01000003">
    <property type="protein sequence ID" value="EFV95422.1"/>
    <property type="molecule type" value="Genomic_DNA"/>
</dbReference>
<gene>
    <name evidence="2" type="ORF">HMPREF0551_0910</name>
</gene>
<protein>
    <submittedName>
        <fullName evidence="2">Uncharacterized protein</fullName>
    </submittedName>
</protein>
<proteinExistence type="predicted"/>
<feature type="region of interest" description="Disordered" evidence="1">
    <location>
        <begin position="1"/>
        <end position="29"/>
    </location>
</feature>
<dbReference type="STRING" id="887898.HMPREF0551_0910"/>
<sequence>MRTPFNRSGSPFGTNLPTPARTPQGSGLAANVPATLRNLGAQAFPSLRPGNPPLALGSTAVEDFFKGCITTGLLVTLQERAERARNADGKPAGKRLDRRAVRMALQGGAALSAGTAAARALRQSRPGAALLTAAAGAAVVLAAERWLADRPARPAVIEVDNLVDDAPESQEDASPRYIQMAHTPRDEA</sequence>
<reference evidence="2 3" key="1">
    <citation type="submission" date="2010-12" db="EMBL/GenBank/DDBJ databases">
        <authorList>
            <person name="Muzny D."/>
            <person name="Qin X."/>
            <person name="Deng J."/>
            <person name="Jiang H."/>
            <person name="Liu Y."/>
            <person name="Qu J."/>
            <person name="Song X.-Z."/>
            <person name="Zhang L."/>
            <person name="Thornton R."/>
            <person name="Coyle M."/>
            <person name="Francisco L."/>
            <person name="Jackson L."/>
            <person name="Javaid M."/>
            <person name="Korchina V."/>
            <person name="Kovar C."/>
            <person name="Mata R."/>
            <person name="Mathew T."/>
            <person name="Ngo R."/>
            <person name="Nguyen L."/>
            <person name="Nguyen N."/>
            <person name="Okwuonu G."/>
            <person name="Ongeri F."/>
            <person name="Pham C."/>
            <person name="Simmons D."/>
            <person name="Wilczek-Boney K."/>
            <person name="Hale W."/>
            <person name="Jakkamsetti A."/>
            <person name="Pham P."/>
            <person name="Ruth R."/>
            <person name="San Lucas F."/>
            <person name="Warren J."/>
            <person name="Zhang J."/>
            <person name="Zhao Z."/>
            <person name="Zhou C."/>
            <person name="Zhu D."/>
            <person name="Lee S."/>
            <person name="Bess C."/>
            <person name="Blankenburg K."/>
            <person name="Forbes L."/>
            <person name="Fu Q."/>
            <person name="Gubbala S."/>
            <person name="Hirani K."/>
            <person name="Jayaseelan J.C."/>
            <person name="Lara F."/>
            <person name="Munidasa M."/>
            <person name="Palculict T."/>
            <person name="Patil S."/>
            <person name="Pu L.-L."/>
            <person name="Saada N."/>
            <person name="Tang L."/>
            <person name="Weissenberger G."/>
            <person name="Zhu Y."/>
            <person name="Hemphill L."/>
            <person name="Shang Y."/>
            <person name="Youmans B."/>
            <person name="Ayvaz T."/>
            <person name="Ross M."/>
            <person name="Santibanez J."/>
            <person name="Aqrawi P."/>
            <person name="Gross S."/>
            <person name="Joshi V."/>
            <person name="Fowler G."/>
            <person name="Nazareth L."/>
            <person name="Reid J."/>
            <person name="Worley K."/>
            <person name="Petrosino J."/>
            <person name="Highlander S."/>
            <person name="Gibbs R."/>
        </authorList>
    </citation>
    <scope>NUCLEOTIDE SEQUENCE [LARGE SCALE GENOMIC DNA]</scope>
    <source>
        <strain evidence="2 3">ATCC 51599</strain>
    </source>
</reference>
<accession>E7RVT9</accession>
<feature type="compositionally biased region" description="Polar residues" evidence="1">
    <location>
        <begin position="1"/>
        <end position="25"/>
    </location>
</feature>
<keyword evidence="3" id="KW-1185">Reference proteome</keyword>
<dbReference type="Proteomes" id="UP000011021">
    <property type="component" value="Unassembled WGS sequence"/>
</dbReference>